<name>A0A2U2N2V3_9GAMM</name>
<gene>
    <name evidence="7" type="ORF">DEM34_08700</name>
</gene>
<dbReference type="Proteomes" id="UP000245474">
    <property type="component" value="Unassembled WGS sequence"/>
</dbReference>
<evidence type="ECO:0000256" key="3">
    <source>
        <dbReference type="ARBA" id="ARBA00022692"/>
    </source>
</evidence>
<evidence type="ECO:0000313" key="8">
    <source>
        <dbReference type="Proteomes" id="UP000245474"/>
    </source>
</evidence>
<dbReference type="Pfam" id="PF03899">
    <property type="entry name" value="ATP-synt_I"/>
    <property type="match status" value="1"/>
</dbReference>
<dbReference type="AlphaFoldDB" id="A0A2U2N2V3"/>
<evidence type="ECO:0000256" key="4">
    <source>
        <dbReference type="ARBA" id="ARBA00022989"/>
    </source>
</evidence>
<organism evidence="7 8">
    <name type="scientific">Sediminicurvatus halobius</name>
    <dbReference type="NCBI Taxonomy" id="2182432"/>
    <lineage>
        <taxon>Bacteria</taxon>
        <taxon>Pseudomonadati</taxon>
        <taxon>Pseudomonadota</taxon>
        <taxon>Gammaproteobacteria</taxon>
        <taxon>Chromatiales</taxon>
        <taxon>Ectothiorhodospiraceae</taxon>
        <taxon>Sediminicurvatus</taxon>
    </lineage>
</organism>
<keyword evidence="4 6" id="KW-1133">Transmembrane helix</keyword>
<feature type="transmembrane region" description="Helical" evidence="6">
    <location>
        <begin position="99"/>
        <end position="118"/>
    </location>
</feature>
<evidence type="ECO:0000313" key="7">
    <source>
        <dbReference type="EMBL" id="PWG63377.1"/>
    </source>
</evidence>
<evidence type="ECO:0008006" key="9">
    <source>
        <dbReference type="Google" id="ProtNLM"/>
    </source>
</evidence>
<sequence>MLMRVAGRIARLQLAIALAGAAVWALAGGLTAALAALVGGGISAALTFYFAARLGARGRNADPKAVLGAFYRAEMMKLFLGTGLIFTAVYVLRDNAVPLVTTLAATLTAYWFVLLGDID</sequence>
<keyword evidence="5 6" id="KW-0472">Membrane</keyword>
<feature type="transmembrane region" description="Helical" evidence="6">
    <location>
        <begin position="35"/>
        <end position="54"/>
    </location>
</feature>
<keyword evidence="8" id="KW-1185">Reference proteome</keyword>
<comment type="caution">
    <text evidence="7">The sequence shown here is derived from an EMBL/GenBank/DDBJ whole genome shotgun (WGS) entry which is preliminary data.</text>
</comment>
<evidence type="ECO:0000256" key="6">
    <source>
        <dbReference type="SAM" id="Phobius"/>
    </source>
</evidence>
<accession>A0A2U2N2V3</accession>
<keyword evidence="3 6" id="KW-0812">Transmembrane</keyword>
<proteinExistence type="predicted"/>
<evidence type="ECO:0000256" key="2">
    <source>
        <dbReference type="ARBA" id="ARBA00022475"/>
    </source>
</evidence>
<evidence type="ECO:0000256" key="1">
    <source>
        <dbReference type="ARBA" id="ARBA00004651"/>
    </source>
</evidence>
<comment type="subcellular location">
    <subcellularLocation>
        <location evidence="1">Cell membrane</location>
        <topology evidence="1">Multi-pass membrane protein</topology>
    </subcellularLocation>
</comment>
<keyword evidence="2" id="KW-1003">Cell membrane</keyword>
<feature type="transmembrane region" description="Helical" evidence="6">
    <location>
        <begin position="75"/>
        <end position="93"/>
    </location>
</feature>
<evidence type="ECO:0000256" key="5">
    <source>
        <dbReference type="ARBA" id="ARBA00023136"/>
    </source>
</evidence>
<dbReference type="InterPro" id="IPR005598">
    <property type="entry name" value="ATP_synth_I"/>
</dbReference>
<dbReference type="GO" id="GO:0005886">
    <property type="term" value="C:plasma membrane"/>
    <property type="evidence" value="ECO:0007669"/>
    <property type="project" value="UniProtKB-SubCell"/>
</dbReference>
<protein>
    <recommendedName>
        <fullName evidence="9">F0F1 ATP synthase assembly protein I</fullName>
    </recommendedName>
</protein>
<dbReference type="EMBL" id="QFFI01000011">
    <property type="protein sequence ID" value="PWG63377.1"/>
    <property type="molecule type" value="Genomic_DNA"/>
</dbReference>
<reference evidence="7 8" key="1">
    <citation type="submission" date="2018-05" db="EMBL/GenBank/DDBJ databases">
        <title>Spiribacter halobius sp. nov., a moderately halophilic bacterium isolated from marine solar saltern.</title>
        <authorList>
            <person name="Zheng W.-S."/>
            <person name="Lu D.-C."/>
            <person name="Du Z.-J."/>
        </authorList>
    </citation>
    <scope>NUCLEOTIDE SEQUENCE [LARGE SCALE GENOMIC DNA]</scope>
    <source>
        <strain evidence="7 8">E85</strain>
    </source>
</reference>
<dbReference type="OrthoDB" id="5797174at2"/>